<dbReference type="GO" id="GO:0005886">
    <property type="term" value="C:plasma membrane"/>
    <property type="evidence" value="ECO:0007669"/>
    <property type="project" value="UniProtKB-SubCell"/>
</dbReference>
<evidence type="ECO:0000313" key="11">
    <source>
        <dbReference type="Proteomes" id="UP000077519"/>
    </source>
</evidence>
<comment type="caution">
    <text evidence="10">The sequence shown here is derived from an EMBL/GenBank/DDBJ whole genome shotgun (WGS) entry which is preliminary data.</text>
</comment>
<evidence type="ECO:0000256" key="3">
    <source>
        <dbReference type="ARBA" id="ARBA00022475"/>
    </source>
</evidence>
<feature type="transmembrane region" description="Helical" evidence="7">
    <location>
        <begin position="128"/>
        <end position="147"/>
    </location>
</feature>
<evidence type="ECO:0000256" key="8">
    <source>
        <dbReference type="SAM" id="MobiDB-lite"/>
    </source>
</evidence>
<keyword evidence="11" id="KW-1185">Reference proteome</keyword>
<feature type="transmembrane region" description="Helical" evidence="7">
    <location>
        <begin position="173"/>
        <end position="195"/>
    </location>
</feature>
<keyword evidence="4 7" id="KW-0812">Transmembrane</keyword>
<evidence type="ECO:0000256" key="7">
    <source>
        <dbReference type="RuleBase" id="RU363032"/>
    </source>
</evidence>
<evidence type="ECO:0000256" key="2">
    <source>
        <dbReference type="ARBA" id="ARBA00022448"/>
    </source>
</evidence>
<dbReference type="AlphaFoldDB" id="A0A177YE12"/>
<dbReference type="PANTHER" id="PTHR43005">
    <property type="entry name" value="BLR7065 PROTEIN"/>
    <property type="match status" value="1"/>
</dbReference>
<evidence type="ECO:0000256" key="4">
    <source>
        <dbReference type="ARBA" id="ARBA00022692"/>
    </source>
</evidence>
<reference evidence="10 11" key="1">
    <citation type="submission" date="2016-03" db="EMBL/GenBank/DDBJ databases">
        <title>Genome sequence of Rhodococcus kyotonensis KB10.</title>
        <authorList>
            <person name="Jeong H."/>
            <person name="Hong C.E."/>
            <person name="Jo S.H."/>
            <person name="Park J.M."/>
        </authorList>
    </citation>
    <scope>NUCLEOTIDE SEQUENCE [LARGE SCALE GENOMIC DNA]</scope>
    <source>
        <strain evidence="10 11">KB10</strain>
    </source>
</reference>
<evidence type="ECO:0000259" key="9">
    <source>
        <dbReference type="PROSITE" id="PS50928"/>
    </source>
</evidence>
<dbReference type="EMBL" id="LVHI01000016">
    <property type="protein sequence ID" value="OAK53691.1"/>
    <property type="molecule type" value="Genomic_DNA"/>
</dbReference>
<keyword evidence="5 7" id="KW-1133">Transmembrane helix</keyword>
<dbReference type="PROSITE" id="PS50928">
    <property type="entry name" value="ABC_TM1"/>
    <property type="match status" value="1"/>
</dbReference>
<dbReference type="InterPro" id="IPR000515">
    <property type="entry name" value="MetI-like"/>
</dbReference>
<dbReference type="Pfam" id="PF00528">
    <property type="entry name" value="BPD_transp_1"/>
    <property type="match status" value="1"/>
</dbReference>
<evidence type="ECO:0000313" key="10">
    <source>
        <dbReference type="EMBL" id="OAK53691.1"/>
    </source>
</evidence>
<proteinExistence type="inferred from homology"/>
<protein>
    <submittedName>
        <fullName evidence="10">ABC transporter permease</fullName>
    </submittedName>
</protein>
<feature type="transmembrane region" description="Helical" evidence="7">
    <location>
        <begin position="34"/>
        <end position="59"/>
    </location>
</feature>
<dbReference type="RefSeq" id="WP_068426971.1">
    <property type="nucleotide sequence ID" value="NZ_LVHI01000016.1"/>
</dbReference>
<feature type="compositionally biased region" description="Low complexity" evidence="8">
    <location>
        <begin position="1"/>
        <end position="13"/>
    </location>
</feature>
<feature type="transmembrane region" description="Helical" evidence="7">
    <location>
        <begin position="281"/>
        <end position="300"/>
    </location>
</feature>
<dbReference type="Proteomes" id="UP000077519">
    <property type="component" value="Unassembled WGS sequence"/>
</dbReference>
<keyword evidence="2 7" id="KW-0813">Transport</keyword>
<keyword evidence="3" id="KW-1003">Cell membrane</keyword>
<keyword evidence="6 7" id="KW-0472">Membrane</keyword>
<comment type="similarity">
    <text evidence="7">Belongs to the binding-protein-dependent transport system permease family.</text>
</comment>
<evidence type="ECO:0000256" key="5">
    <source>
        <dbReference type="ARBA" id="ARBA00022989"/>
    </source>
</evidence>
<gene>
    <name evidence="10" type="ORF">A3K89_22400</name>
</gene>
<name>A0A177YE12_9NOCA</name>
<accession>A0A177YE12</accession>
<comment type="subcellular location">
    <subcellularLocation>
        <location evidence="1 7">Cell membrane</location>
        <topology evidence="1 7">Multi-pass membrane protein</topology>
    </subcellularLocation>
</comment>
<feature type="region of interest" description="Disordered" evidence="8">
    <location>
        <begin position="1"/>
        <end position="23"/>
    </location>
</feature>
<dbReference type="SUPFAM" id="SSF161098">
    <property type="entry name" value="MetI-like"/>
    <property type="match status" value="1"/>
</dbReference>
<feature type="transmembrane region" description="Helical" evidence="7">
    <location>
        <begin position="96"/>
        <end position="116"/>
    </location>
</feature>
<evidence type="ECO:0000256" key="1">
    <source>
        <dbReference type="ARBA" id="ARBA00004651"/>
    </source>
</evidence>
<dbReference type="InterPro" id="IPR035906">
    <property type="entry name" value="MetI-like_sf"/>
</dbReference>
<feature type="domain" description="ABC transmembrane type-1" evidence="9">
    <location>
        <begin position="90"/>
        <end position="304"/>
    </location>
</feature>
<dbReference type="GO" id="GO:0055085">
    <property type="term" value="P:transmembrane transport"/>
    <property type="evidence" value="ECO:0007669"/>
    <property type="project" value="InterPro"/>
</dbReference>
<sequence length="315" mass="35138">MATRSDTARATDTPQPAATSKPEVPRWRRRLRPYLLSVPAVLIVVGILYPFFVGAWYSFLNYAAVNPNPVFVGFRNYASVLGDAQFWSSVRVTGTFAVVATVVETVIGVIIALLLNRSSIIGRIFEKVLILPLMIAPVIAAVVWKLMFNPQFGVLNHVLGLGNTFDWLSSQNALFSVILVDLWIFTPFVAILVLAGIRSLPKEPFEASEVDGASWFYMFRRLMLPMLWPYILVAVIFRFMDNLKFFDVPWVLTAGGPGVATRSLQIGAFEDSIINLDYSRGSTYMFLLWILVFITARFLVSVLGKAQRRAAGAES</sequence>
<organism evidence="10 11">
    <name type="scientific">Rhodococcoides kyotonense</name>
    <dbReference type="NCBI Taxonomy" id="398843"/>
    <lineage>
        <taxon>Bacteria</taxon>
        <taxon>Bacillati</taxon>
        <taxon>Actinomycetota</taxon>
        <taxon>Actinomycetes</taxon>
        <taxon>Mycobacteriales</taxon>
        <taxon>Nocardiaceae</taxon>
        <taxon>Rhodococcoides</taxon>
    </lineage>
</organism>
<dbReference type="PANTHER" id="PTHR43005:SF1">
    <property type="entry name" value="SPERMIDINE_PUTRESCINE TRANSPORT SYSTEM PERMEASE PROTEIN"/>
    <property type="match status" value="1"/>
</dbReference>
<feature type="transmembrane region" description="Helical" evidence="7">
    <location>
        <begin position="222"/>
        <end position="240"/>
    </location>
</feature>
<evidence type="ECO:0000256" key="6">
    <source>
        <dbReference type="ARBA" id="ARBA00023136"/>
    </source>
</evidence>
<dbReference type="CDD" id="cd06261">
    <property type="entry name" value="TM_PBP2"/>
    <property type="match status" value="1"/>
</dbReference>
<dbReference type="Gene3D" id="1.10.3720.10">
    <property type="entry name" value="MetI-like"/>
    <property type="match status" value="1"/>
</dbReference>